<dbReference type="Pfam" id="PF13419">
    <property type="entry name" value="HAD_2"/>
    <property type="match status" value="1"/>
</dbReference>
<evidence type="ECO:0008006" key="2">
    <source>
        <dbReference type="Google" id="ProtNLM"/>
    </source>
</evidence>
<dbReference type="NCBIfam" id="TIGR01549">
    <property type="entry name" value="HAD-SF-IA-v1"/>
    <property type="match status" value="1"/>
</dbReference>
<evidence type="ECO:0000313" key="1">
    <source>
        <dbReference type="EMBL" id="GAG89481.1"/>
    </source>
</evidence>
<dbReference type="SFLD" id="SFLDG01129">
    <property type="entry name" value="C1.5:_HAD__Beta-PGM__Phosphata"/>
    <property type="match status" value="1"/>
</dbReference>
<name>X1CZ57_9ZZZZ</name>
<dbReference type="SUPFAM" id="SSF56784">
    <property type="entry name" value="HAD-like"/>
    <property type="match status" value="1"/>
</dbReference>
<gene>
    <name evidence="1" type="ORF">S01H4_22908</name>
</gene>
<dbReference type="Gene3D" id="3.40.50.1000">
    <property type="entry name" value="HAD superfamily/HAD-like"/>
    <property type="match status" value="1"/>
</dbReference>
<dbReference type="InterPro" id="IPR006439">
    <property type="entry name" value="HAD-SF_hydro_IA"/>
</dbReference>
<dbReference type="PANTHER" id="PTHR46191">
    <property type="match status" value="1"/>
</dbReference>
<dbReference type="EMBL" id="BART01010562">
    <property type="protein sequence ID" value="GAG89481.1"/>
    <property type="molecule type" value="Genomic_DNA"/>
</dbReference>
<accession>X1CZ57</accession>
<dbReference type="SFLD" id="SFLDS00003">
    <property type="entry name" value="Haloacid_Dehalogenase"/>
    <property type="match status" value="1"/>
</dbReference>
<sequence>MKIKGIIFDFGFTLFSFKNPSVEKYFDCFKRGLLKSIDILKDKNVLEDDDELVKDFVNIFNKKRANSFRLAMKTKDEFPTTLLFRTVLTILKEKGYNINYDSIEDEFLEEMAELYHSCEEDEWKPFDETKATLEVLSNISNLKIGLISNHPNHKTIQNMLESNNLQHFFDVIVTSAKFGKRKPNPDIFLHTLKKMGLETHEAKDCIMVGDEAADAVGANRVGMQ</sequence>
<dbReference type="InterPro" id="IPR041492">
    <property type="entry name" value="HAD_2"/>
</dbReference>
<reference evidence="1" key="1">
    <citation type="journal article" date="2014" name="Front. Microbiol.">
        <title>High frequency of phylogenetically diverse reductive dehalogenase-homologous genes in deep subseafloor sedimentary metagenomes.</title>
        <authorList>
            <person name="Kawai M."/>
            <person name="Futagami T."/>
            <person name="Toyoda A."/>
            <person name="Takaki Y."/>
            <person name="Nishi S."/>
            <person name="Hori S."/>
            <person name="Arai W."/>
            <person name="Tsubouchi T."/>
            <person name="Morono Y."/>
            <person name="Uchiyama I."/>
            <person name="Ito T."/>
            <person name="Fujiyama A."/>
            <person name="Inagaki F."/>
            <person name="Takami H."/>
        </authorList>
    </citation>
    <scope>NUCLEOTIDE SEQUENCE</scope>
    <source>
        <strain evidence="1">Expedition CK06-06</strain>
    </source>
</reference>
<dbReference type="InterPro" id="IPR036412">
    <property type="entry name" value="HAD-like_sf"/>
</dbReference>
<dbReference type="InterPro" id="IPR023214">
    <property type="entry name" value="HAD_sf"/>
</dbReference>
<dbReference type="NCBIfam" id="TIGR01509">
    <property type="entry name" value="HAD-SF-IA-v3"/>
    <property type="match status" value="1"/>
</dbReference>
<dbReference type="InterPro" id="IPR051828">
    <property type="entry name" value="HAD-like_hydrolase_domain"/>
</dbReference>
<proteinExistence type="predicted"/>
<feature type="non-terminal residue" evidence="1">
    <location>
        <position position="224"/>
    </location>
</feature>
<dbReference type="AlphaFoldDB" id="X1CZ57"/>
<comment type="caution">
    <text evidence="1">The sequence shown here is derived from an EMBL/GenBank/DDBJ whole genome shotgun (WGS) entry which is preliminary data.</text>
</comment>
<protein>
    <recommendedName>
        <fullName evidence="2">HAD family hydrolase</fullName>
    </recommendedName>
</protein>
<dbReference type="PANTHER" id="PTHR46191:SF2">
    <property type="entry name" value="HALOACID DEHALOGENASE-LIKE HYDROLASE DOMAIN-CONTAINING PROTEIN 3"/>
    <property type="match status" value="1"/>
</dbReference>
<organism evidence="1">
    <name type="scientific">marine sediment metagenome</name>
    <dbReference type="NCBI Taxonomy" id="412755"/>
    <lineage>
        <taxon>unclassified sequences</taxon>
        <taxon>metagenomes</taxon>
        <taxon>ecological metagenomes</taxon>
    </lineage>
</organism>